<comment type="caution">
    <text evidence="11">The sequence shown here is derived from an EMBL/GenBank/DDBJ whole genome shotgun (WGS) entry which is preliminary data.</text>
</comment>
<dbReference type="Pfam" id="PF00249">
    <property type="entry name" value="Myb_DNA-binding"/>
    <property type="match status" value="2"/>
</dbReference>
<protein>
    <submittedName>
        <fullName evidence="11">Uncharacterized protein</fullName>
    </submittedName>
</protein>
<dbReference type="AlphaFoldDB" id="A0AA38SNH9"/>
<feature type="domain" description="Myb-like" evidence="9">
    <location>
        <begin position="12"/>
        <end position="64"/>
    </location>
</feature>
<comment type="subcellular location">
    <subcellularLocation>
        <location evidence="1">Nucleus</location>
    </subcellularLocation>
</comment>
<dbReference type="GO" id="GO:0005634">
    <property type="term" value="C:nucleus"/>
    <property type="evidence" value="ECO:0007669"/>
    <property type="project" value="UniProtKB-SubCell"/>
</dbReference>
<dbReference type="PROSITE" id="PS50090">
    <property type="entry name" value="MYB_LIKE"/>
    <property type="match status" value="2"/>
</dbReference>
<evidence type="ECO:0000313" key="11">
    <source>
        <dbReference type="EMBL" id="KAJ9539666.1"/>
    </source>
</evidence>
<dbReference type="EMBL" id="JARYMX010000007">
    <property type="protein sequence ID" value="KAJ9539666.1"/>
    <property type="molecule type" value="Genomic_DNA"/>
</dbReference>
<organism evidence="11 12">
    <name type="scientific">Centaurea solstitialis</name>
    <name type="common">yellow star-thistle</name>
    <dbReference type="NCBI Taxonomy" id="347529"/>
    <lineage>
        <taxon>Eukaryota</taxon>
        <taxon>Viridiplantae</taxon>
        <taxon>Streptophyta</taxon>
        <taxon>Embryophyta</taxon>
        <taxon>Tracheophyta</taxon>
        <taxon>Spermatophyta</taxon>
        <taxon>Magnoliopsida</taxon>
        <taxon>eudicotyledons</taxon>
        <taxon>Gunneridae</taxon>
        <taxon>Pentapetalae</taxon>
        <taxon>asterids</taxon>
        <taxon>campanulids</taxon>
        <taxon>Asterales</taxon>
        <taxon>Asteraceae</taxon>
        <taxon>Carduoideae</taxon>
        <taxon>Cardueae</taxon>
        <taxon>Centaureinae</taxon>
        <taxon>Centaurea</taxon>
    </lineage>
</organism>
<dbReference type="SUPFAM" id="SSF46689">
    <property type="entry name" value="Homeodomain-like"/>
    <property type="match status" value="1"/>
</dbReference>
<dbReference type="Gene3D" id="1.10.10.60">
    <property type="entry name" value="Homeodomain-like"/>
    <property type="match status" value="2"/>
</dbReference>
<dbReference type="CDD" id="cd00167">
    <property type="entry name" value="SANT"/>
    <property type="match status" value="2"/>
</dbReference>
<evidence type="ECO:0000259" key="10">
    <source>
        <dbReference type="PROSITE" id="PS51294"/>
    </source>
</evidence>
<keyword evidence="4" id="KW-0238">DNA-binding</keyword>
<dbReference type="InterPro" id="IPR009057">
    <property type="entry name" value="Homeodomain-like_sf"/>
</dbReference>
<sequence>MRSKPSEKPPPTANQKKGLWSPDEDLKLTSFIINHPHVSWKSVPLHAGLHRNGKSCRLRWTNYLRPGLKRGPFSSQEENTILTLHASLGNKWSQISQHLPGRTDNNIKNYWHSYLKKRFCKSNAPPNPICESHTNSNSFVDITNTSSVDMDQSVLPIFHVNNLPKISSVDWTSQDQEFQRDLDKITDHLSHECSQQNKVKTYSSGSNEDMFDDQIFNFDFGDLDFDIDDDFMCMLE</sequence>
<name>A0AA38SNH9_9ASTR</name>
<evidence type="ECO:0000259" key="9">
    <source>
        <dbReference type="PROSITE" id="PS50090"/>
    </source>
</evidence>
<dbReference type="PANTHER" id="PTHR47997">
    <property type="entry name" value="MYB DOMAIN PROTEIN 55"/>
    <property type="match status" value="1"/>
</dbReference>
<feature type="domain" description="Myb-like" evidence="9">
    <location>
        <begin position="65"/>
        <end position="115"/>
    </location>
</feature>
<dbReference type="PANTHER" id="PTHR47997:SF11">
    <property type="entry name" value="TRANSCRIPTION FACTOR LAF1"/>
    <property type="match status" value="1"/>
</dbReference>
<gene>
    <name evidence="11" type="ORF">OSB04_026172</name>
</gene>
<dbReference type="GO" id="GO:0003677">
    <property type="term" value="F:DNA binding"/>
    <property type="evidence" value="ECO:0007669"/>
    <property type="project" value="UniProtKB-KW"/>
</dbReference>
<dbReference type="PROSITE" id="PS51294">
    <property type="entry name" value="HTH_MYB"/>
    <property type="match status" value="2"/>
</dbReference>
<feature type="region of interest" description="Disordered" evidence="8">
    <location>
        <begin position="1"/>
        <end position="20"/>
    </location>
</feature>
<dbReference type="Proteomes" id="UP001172457">
    <property type="component" value="Chromosome 7"/>
</dbReference>
<keyword evidence="2" id="KW-0677">Repeat</keyword>
<dbReference type="SMART" id="SM00717">
    <property type="entry name" value="SANT"/>
    <property type="match status" value="2"/>
</dbReference>
<evidence type="ECO:0000256" key="8">
    <source>
        <dbReference type="SAM" id="MobiDB-lite"/>
    </source>
</evidence>
<evidence type="ECO:0000256" key="3">
    <source>
        <dbReference type="ARBA" id="ARBA00023015"/>
    </source>
</evidence>
<keyword evidence="12" id="KW-1185">Reference proteome</keyword>
<accession>A0AA38SNH9</accession>
<dbReference type="InterPro" id="IPR017930">
    <property type="entry name" value="Myb_dom"/>
</dbReference>
<dbReference type="FunFam" id="1.10.10.60:FF:000077">
    <property type="entry name" value="MYB transcription factor"/>
    <property type="match status" value="1"/>
</dbReference>
<dbReference type="FunFam" id="1.10.10.60:FF:000371">
    <property type="entry name" value="MYB transcription factor"/>
    <property type="match status" value="1"/>
</dbReference>
<keyword evidence="6" id="KW-0804">Transcription</keyword>
<proteinExistence type="predicted"/>
<evidence type="ECO:0000256" key="7">
    <source>
        <dbReference type="ARBA" id="ARBA00023242"/>
    </source>
</evidence>
<evidence type="ECO:0000256" key="4">
    <source>
        <dbReference type="ARBA" id="ARBA00023125"/>
    </source>
</evidence>
<reference evidence="11" key="1">
    <citation type="submission" date="2023-03" db="EMBL/GenBank/DDBJ databases">
        <title>Chromosome-scale reference genome and RAD-based genetic map of yellow starthistle (Centaurea solstitialis) reveal putative structural variation and QTLs associated with invader traits.</title>
        <authorList>
            <person name="Reatini B."/>
            <person name="Cang F.A."/>
            <person name="Jiang Q."/>
            <person name="Mckibben M.T.W."/>
            <person name="Barker M.S."/>
            <person name="Rieseberg L.H."/>
            <person name="Dlugosch K.M."/>
        </authorList>
    </citation>
    <scope>NUCLEOTIDE SEQUENCE</scope>
    <source>
        <strain evidence="11">CAN-66</strain>
        <tissue evidence="11">Leaf</tissue>
    </source>
</reference>
<evidence type="ECO:0000256" key="6">
    <source>
        <dbReference type="ARBA" id="ARBA00023163"/>
    </source>
</evidence>
<feature type="domain" description="HTH myb-type" evidence="10">
    <location>
        <begin position="65"/>
        <end position="119"/>
    </location>
</feature>
<dbReference type="InterPro" id="IPR051953">
    <property type="entry name" value="Plant_SW-associated_TFs"/>
</dbReference>
<evidence type="ECO:0000256" key="2">
    <source>
        <dbReference type="ARBA" id="ARBA00022737"/>
    </source>
</evidence>
<evidence type="ECO:0000256" key="5">
    <source>
        <dbReference type="ARBA" id="ARBA00023159"/>
    </source>
</evidence>
<dbReference type="GO" id="GO:0045893">
    <property type="term" value="P:positive regulation of DNA-templated transcription"/>
    <property type="evidence" value="ECO:0007669"/>
    <property type="project" value="UniProtKB-ARBA"/>
</dbReference>
<keyword evidence="7" id="KW-0539">Nucleus</keyword>
<evidence type="ECO:0000256" key="1">
    <source>
        <dbReference type="ARBA" id="ARBA00004123"/>
    </source>
</evidence>
<feature type="domain" description="HTH myb-type" evidence="10">
    <location>
        <begin position="12"/>
        <end position="64"/>
    </location>
</feature>
<dbReference type="InterPro" id="IPR001005">
    <property type="entry name" value="SANT/Myb"/>
</dbReference>
<evidence type="ECO:0000313" key="12">
    <source>
        <dbReference type="Proteomes" id="UP001172457"/>
    </source>
</evidence>
<keyword evidence="3" id="KW-0805">Transcription regulation</keyword>
<keyword evidence="5" id="KW-0010">Activator</keyword>